<keyword evidence="3" id="KW-1185">Reference proteome</keyword>
<reference evidence="2 3" key="1">
    <citation type="submission" date="2020-09" db="EMBL/GenBank/DDBJ databases">
        <title>Diversity and distribution of actinomycetes associated with coral in the coast of Hainan.</title>
        <authorList>
            <person name="Li F."/>
        </authorList>
    </citation>
    <scope>NUCLEOTIDE SEQUENCE [LARGE SCALE GENOMIC DNA]</scope>
    <source>
        <strain evidence="2 3">HNM0947</strain>
    </source>
</reference>
<organism evidence="2 3">
    <name type="scientific">Nocardiopsis coralli</name>
    <dbReference type="NCBI Taxonomy" id="2772213"/>
    <lineage>
        <taxon>Bacteria</taxon>
        <taxon>Bacillati</taxon>
        <taxon>Actinomycetota</taxon>
        <taxon>Actinomycetes</taxon>
        <taxon>Streptosporangiales</taxon>
        <taxon>Nocardiopsidaceae</taxon>
        <taxon>Nocardiopsis</taxon>
    </lineage>
</organism>
<feature type="compositionally biased region" description="Low complexity" evidence="1">
    <location>
        <begin position="199"/>
        <end position="209"/>
    </location>
</feature>
<accession>A0ABR9P584</accession>
<gene>
    <name evidence="2" type="ORF">IDM40_09885</name>
</gene>
<sequence>MSVSAETGGDLPGLAGRALNAFAESATRTRDRDALMDSAFAALFDLYRATTPAHRSSPGFREFAGNLAELLAQGNNPDRLGLYVVRSETAAENGRHEGYRPACWRRSMLQILGDEFVPWSVVLRPRDVDAITRIDDALAEVAVDAGITTEDEVPSWVPDSHWWWWEPVRLRSGDEGVAPGSEPGAEPDPGPGPQGHGGETVVETTRTEN</sequence>
<evidence type="ECO:0000313" key="3">
    <source>
        <dbReference type="Proteomes" id="UP000806528"/>
    </source>
</evidence>
<dbReference type="RefSeq" id="WP_193121641.1">
    <property type="nucleotide sequence ID" value="NZ_JADBGI010000007.1"/>
</dbReference>
<protein>
    <submittedName>
        <fullName evidence="2">Uncharacterized protein</fullName>
    </submittedName>
</protein>
<comment type="caution">
    <text evidence="2">The sequence shown here is derived from an EMBL/GenBank/DDBJ whole genome shotgun (WGS) entry which is preliminary data.</text>
</comment>
<evidence type="ECO:0000313" key="2">
    <source>
        <dbReference type="EMBL" id="MBE2999006.1"/>
    </source>
</evidence>
<dbReference type="EMBL" id="JADBGI010000007">
    <property type="protein sequence ID" value="MBE2999006.1"/>
    <property type="molecule type" value="Genomic_DNA"/>
</dbReference>
<evidence type="ECO:0000256" key="1">
    <source>
        <dbReference type="SAM" id="MobiDB-lite"/>
    </source>
</evidence>
<name>A0ABR9P584_9ACTN</name>
<proteinExistence type="predicted"/>
<dbReference type="Proteomes" id="UP000806528">
    <property type="component" value="Unassembled WGS sequence"/>
</dbReference>
<feature type="region of interest" description="Disordered" evidence="1">
    <location>
        <begin position="173"/>
        <end position="209"/>
    </location>
</feature>